<protein>
    <submittedName>
        <fullName evidence="2">Uncharacterized protein</fullName>
    </submittedName>
</protein>
<keyword evidence="1" id="KW-0812">Transmembrane</keyword>
<keyword evidence="1" id="KW-0472">Membrane</keyword>
<dbReference type="AlphaFoldDB" id="A0A6C0I7F4"/>
<organism evidence="2">
    <name type="scientific">viral metagenome</name>
    <dbReference type="NCBI Taxonomy" id="1070528"/>
    <lineage>
        <taxon>unclassified sequences</taxon>
        <taxon>metagenomes</taxon>
        <taxon>organismal metagenomes</taxon>
    </lineage>
</organism>
<proteinExistence type="predicted"/>
<evidence type="ECO:0000256" key="1">
    <source>
        <dbReference type="SAM" id="Phobius"/>
    </source>
</evidence>
<feature type="transmembrane region" description="Helical" evidence="1">
    <location>
        <begin position="12"/>
        <end position="30"/>
    </location>
</feature>
<accession>A0A6C0I7F4</accession>
<evidence type="ECO:0000313" key="2">
    <source>
        <dbReference type="EMBL" id="QHT88719.1"/>
    </source>
</evidence>
<dbReference type="EMBL" id="MN740121">
    <property type="protein sequence ID" value="QHT88719.1"/>
    <property type="molecule type" value="Genomic_DNA"/>
</dbReference>
<sequence>MDISIGSYKCRLEIVLIIIFLLMVLFGHTMCACSTGGLIEGAENMNLEDALEAERKEKERLEKGKMEGQMDEEINVDSSKEGFANYKTNAGPQFASTSSSFSFLNPDTWSQPSLVYTAGTAPSAGVKSIWDRGKNQQPLAEGEMDVFANTEFKPECCPNTYSNSQGCACMSTEQYSTLISRGGNNVPYSEY</sequence>
<name>A0A6C0I7F4_9ZZZZ</name>
<reference evidence="2" key="1">
    <citation type="journal article" date="2020" name="Nature">
        <title>Giant virus diversity and host interactions through global metagenomics.</title>
        <authorList>
            <person name="Schulz F."/>
            <person name="Roux S."/>
            <person name="Paez-Espino D."/>
            <person name="Jungbluth S."/>
            <person name="Walsh D.A."/>
            <person name="Denef V.J."/>
            <person name="McMahon K.D."/>
            <person name="Konstantinidis K.T."/>
            <person name="Eloe-Fadrosh E.A."/>
            <person name="Kyrpides N.C."/>
            <person name="Woyke T."/>
        </authorList>
    </citation>
    <scope>NUCLEOTIDE SEQUENCE</scope>
    <source>
        <strain evidence="2">GVMAG-M-3300023184-51</strain>
    </source>
</reference>
<keyword evidence="1" id="KW-1133">Transmembrane helix</keyword>